<dbReference type="HOGENOM" id="CLU_2552296_0_0_9"/>
<protein>
    <submittedName>
        <fullName evidence="2">Uncharacterized protein</fullName>
    </submittedName>
</protein>
<proteinExistence type="predicted"/>
<evidence type="ECO:0000313" key="2">
    <source>
        <dbReference type="EMBL" id="ABX42384.1"/>
    </source>
</evidence>
<gene>
    <name evidence="2" type="ordered locus">Cphy_2016</name>
</gene>
<keyword evidence="1" id="KW-0812">Transmembrane</keyword>
<keyword evidence="3" id="KW-1185">Reference proteome</keyword>
<reference evidence="3" key="1">
    <citation type="submission" date="2007-11" db="EMBL/GenBank/DDBJ databases">
        <title>Complete genome sequence of Clostridium phytofermentans ISDg.</title>
        <authorList>
            <person name="Leschine S.B."/>
            <person name="Warnick T.A."/>
            <person name="Blanchard J.L."/>
            <person name="Schnell D.J."/>
            <person name="Petit E.L."/>
            <person name="LaTouf W.G."/>
            <person name="Copeland A."/>
            <person name="Lucas S."/>
            <person name="Lapidus A."/>
            <person name="Barry K."/>
            <person name="Glavina del Rio T."/>
            <person name="Dalin E."/>
            <person name="Tice H."/>
            <person name="Pitluck S."/>
            <person name="Kiss H."/>
            <person name="Brettin T."/>
            <person name="Bruce D."/>
            <person name="Detter J.C."/>
            <person name="Han C."/>
            <person name="Kuske C."/>
            <person name="Schmutz J."/>
            <person name="Larimer F."/>
            <person name="Land M."/>
            <person name="Hauser L."/>
            <person name="Kyrpides N."/>
            <person name="Kim E.A."/>
            <person name="Richardson P."/>
        </authorList>
    </citation>
    <scope>NUCLEOTIDE SEQUENCE [LARGE SCALE GENOMIC DNA]</scope>
    <source>
        <strain evidence="3">ATCC 700394 / DSM 18823 / ISDg</strain>
    </source>
</reference>
<dbReference type="EMBL" id="CP000885">
    <property type="protein sequence ID" value="ABX42384.1"/>
    <property type="molecule type" value="Genomic_DNA"/>
</dbReference>
<dbReference type="RefSeq" id="WP_012200038.1">
    <property type="nucleotide sequence ID" value="NC_010001.1"/>
</dbReference>
<feature type="transmembrane region" description="Helical" evidence="1">
    <location>
        <begin position="44"/>
        <end position="62"/>
    </location>
</feature>
<dbReference type="KEGG" id="cpy:Cphy_2016"/>
<dbReference type="Proteomes" id="UP000000370">
    <property type="component" value="Chromosome"/>
</dbReference>
<name>A9KID2_LACP7</name>
<dbReference type="STRING" id="357809.Cphy_2016"/>
<dbReference type="AlphaFoldDB" id="A9KID2"/>
<organism evidence="2 3">
    <name type="scientific">Lachnoclostridium phytofermentans (strain ATCC 700394 / DSM 18823 / ISDg)</name>
    <name type="common">Clostridium phytofermentans</name>
    <dbReference type="NCBI Taxonomy" id="357809"/>
    <lineage>
        <taxon>Bacteria</taxon>
        <taxon>Bacillati</taxon>
        <taxon>Bacillota</taxon>
        <taxon>Clostridia</taxon>
        <taxon>Lachnospirales</taxon>
        <taxon>Lachnospiraceae</taxon>
    </lineage>
</organism>
<feature type="transmembrane region" description="Helical" evidence="1">
    <location>
        <begin position="6"/>
        <end position="23"/>
    </location>
</feature>
<keyword evidence="1" id="KW-0472">Membrane</keyword>
<evidence type="ECO:0000313" key="3">
    <source>
        <dbReference type="Proteomes" id="UP000000370"/>
    </source>
</evidence>
<keyword evidence="1" id="KW-1133">Transmembrane helix</keyword>
<evidence type="ECO:0000256" key="1">
    <source>
        <dbReference type="SAM" id="Phobius"/>
    </source>
</evidence>
<accession>A9KID2</accession>
<sequence length="82" mass="9014">MILKIVLLLVTVFSWLLFIKIIVDKGKRKENGIEENTIAISVKLLTGIIAVCLLMITGVLFLNESLILKDQATTTQVDTKGG</sequence>